<evidence type="ECO:0000313" key="1">
    <source>
        <dbReference type="EMBL" id="KAL0193983.1"/>
    </source>
</evidence>
<proteinExistence type="predicted"/>
<protein>
    <submittedName>
        <fullName evidence="1">Uncharacterized protein</fullName>
    </submittedName>
</protein>
<keyword evidence="2" id="KW-1185">Reference proteome</keyword>
<sequence>SFRLFSGTRLVGQNSPWILKEHQKNCDVITGSSSFSMGHQGLGHVVPRAS</sequence>
<feature type="non-terminal residue" evidence="1">
    <location>
        <position position="1"/>
    </location>
</feature>
<feature type="non-terminal residue" evidence="1">
    <location>
        <position position="50"/>
    </location>
</feature>
<gene>
    <name evidence="1" type="ORF">M9458_012279</name>
</gene>
<name>A0ABD0R7W0_CIRMR</name>
<accession>A0ABD0R7W0</accession>
<reference evidence="1 2" key="1">
    <citation type="submission" date="2024-05" db="EMBL/GenBank/DDBJ databases">
        <title>Genome sequencing and assembly of Indian major carp, Cirrhinus mrigala (Hamilton, 1822).</title>
        <authorList>
            <person name="Mohindra V."/>
            <person name="Chowdhury L.M."/>
            <person name="Lal K."/>
            <person name="Jena J.K."/>
        </authorList>
    </citation>
    <scope>NUCLEOTIDE SEQUENCE [LARGE SCALE GENOMIC DNA]</scope>
    <source>
        <strain evidence="1">CM1030</strain>
        <tissue evidence="1">Blood</tissue>
    </source>
</reference>
<comment type="caution">
    <text evidence="1">The sequence shown here is derived from an EMBL/GenBank/DDBJ whole genome shotgun (WGS) entry which is preliminary data.</text>
</comment>
<dbReference type="EMBL" id="JAMKFB020000005">
    <property type="protein sequence ID" value="KAL0193983.1"/>
    <property type="molecule type" value="Genomic_DNA"/>
</dbReference>
<organism evidence="1 2">
    <name type="scientific">Cirrhinus mrigala</name>
    <name type="common">Mrigala</name>
    <dbReference type="NCBI Taxonomy" id="683832"/>
    <lineage>
        <taxon>Eukaryota</taxon>
        <taxon>Metazoa</taxon>
        <taxon>Chordata</taxon>
        <taxon>Craniata</taxon>
        <taxon>Vertebrata</taxon>
        <taxon>Euteleostomi</taxon>
        <taxon>Actinopterygii</taxon>
        <taxon>Neopterygii</taxon>
        <taxon>Teleostei</taxon>
        <taxon>Ostariophysi</taxon>
        <taxon>Cypriniformes</taxon>
        <taxon>Cyprinidae</taxon>
        <taxon>Labeoninae</taxon>
        <taxon>Labeonini</taxon>
        <taxon>Cirrhinus</taxon>
    </lineage>
</organism>
<dbReference type="Proteomes" id="UP001529510">
    <property type="component" value="Unassembled WGS sequence"/>
</dbReference>
<evidence type="ECO:0000313" key="2">
    <source>
        <dbReference type="Proteomes" id="UP001529510"/>
    </source>
</evidence>
<dbReference type="AlphaFoldDB" id="A0ABD0R7W0"/>